<dbReference type="AlphaFoldDB" id="A0A249W567"/>
<sequence length="136" mass="15462">MTNQVKDNCKYLGSEYQMPFCLGFPVDNSKIEELSLSDLESIDSNGIYFSTACWRNYIATWEVQGNKLYLVNLEGKYRLVDNDPLFASWYSGTFELPQGDLVDCNVELGFQLSYTKAVKLKFIAGVLVESTLRDVI</sequence>
<proteinExistence type="predicted"/>
<evidence type="ECO:0000313" key="1">
    <source>
        <dbReference type="EMBL" id="ASZ51776.1"/>
    </source>
</evidence>
<reference evidence="1" key="1">
    <citation type="submission" date="2017-09" db="EMBL/GenBank/DDBJ databases">
        <authorList>
            <person name="Ehlers B."/>
            <person name="Leendertz F.H."/>
        </authorList>
    </citation>
    <scope>NUCLEOTIDE SEQUENCE</scope>
    <source>
        <strain evidence="1">MAVP-26</strain>
    </source>
</reference>
<name>A0A249W567_VIBPH</name>
<dbReference type="EMBL" id="CP023248">
    <property type="protein sequence ID" value="ASZ51776.1"/>
    <property type="molecule type" value="Genomic_DNA"/>
</dbReference>
<protein>
    <submittedName>
        <fullName evidence="1">Uncharacterized protein</fullName>
    </submittedName>
</protein>
<dbReference type="RefSeq" id="WP_031779983.1">
    <property type="nucleotide sequence ID" value="NZ_CP023248.2"/>
</dbReference>
<accession>A0A249W567</accession>
<organism evidence="1">
    <name type="scientific">Vibrio parahaemolyticus</name>
    <dbReference type="NCBI Taxonomy" id="670"/>
    <lineage>
        <taxon>Bacteria</taxon>
        <taxon>Pseudomonadati</taxon>
        <taxon>Pseudomonadota</taxon>
        <taxon>Gammaproteobacteria</taxon>
        <taxon>Vibrionales</taxon>
        <taxon>Vibrionaceae</taxon>
        <taxon>Vibrio</taxon>
    </lineage>
</organism>
<gene>
    <name evidence="1" type="ORF">YA91_14935</name>
</gene>